<evidence type="ECO:0000256" key="1">
    <source>
        <dbReference type="SAM" id="Coils"/>
    </source>
</evidence>
<dbReference type="RefSeq" id="WP_173072809.1">
    <property type="nucleotide sequence ID" value="NZ_BAABJB010000008.1"/>
</dbReference>
<keyword evidence="1" id="KW-0175">Coiled coil</keyword>
<evidence type="ECO:0000256" key="2">
    <source>
        <dbReference type="SAM" id="MobiDB-lite"/>
    </source>
</evidence>
<feature type="compositionally biased region" description="Basic and acidic residues" evidence="2">
    <location>
        <begin position="497"/>
        <end position="506"/>
    </location>
</feature>
<dbReference type="Proteomes" id="UP000482960">
    <property type="component" value="Unassembled WGS sequence"/>
</dbReference>
<dbReference type="InterPro" id="IPR005094">
    <property type="entry name" value="Endonuclease_MobA/VirD2"/>
</dbReference>
<organism evidence="4 5">
    <name type="scientific">Phytohabitans rumicis</name>
    <dbReference type="NCBI Taxonomy" id="1076125"/>
    <lineage>
        <taxon>Bacteria</taxon>
        <taxon>Bacillati</taxon>
        <taxon>Actinomycetota</taxon>
        <taxon>Actinomycetes</taxon>
        <taxon>Micromonosporales</taxon>
        <taxon>Micromonosporaceae</taxon>
    </lineage>
</organism>
<proteinExistence type="predicted"/>
<protein>
    <submittedName>
        <fullName evidence="4">Mobilization protein</fullName>
    </submittedName>
</protein>
<gene>
    <name evidence="4" type="ORF">Prum_000150</name>
</gene>
<dbReference type="EMBL" id="BLPG01000001">
    <property type="protein sequence ID" value="GFJ86373.1"/>
    <property type="molecule type" value="Genomic_DNA"/>
</dbReference>
<feature type="region of interest" description="Disordered" evidence="2">
    <location>
        <begin position="193"/>
        <end position="218"/>
    </location>
</feature>
<keyword evidence="5" id="KW-1185">Reference proteome</keyword>
<evidence type="ECO:0000313" key="5">
    <source>
        <dbReference type="Proteomes" id="UP000482960"/>
    </source>
</evidence>
<accession>A0A6V8KMI7</accession>
<feature type="domain" description="MobA/VirD2-like nuclease" evidence="3">
    <location>
        <begin position="77"/>
        <end position="169"/>
    </location>
</feature>
<reference evidence="4 5" key="2">
    <citation type="submission" date="2020-03" db="EMBL/GenBank/DDBJ databases">
        <authorList>
            <person name="Ichikawa N."/>
            <person name="Kimura A."/>
            <person name="Kitahashi Y."/>
            <person name="Uohara A."/>
        </authorList>
    </citation>
    <scope>NUCLEOTIDE SEQUENCE [LARGE SCALE GENOMIC DNA]</scope>
    <source>
        <strain evidence="4 5">NBRC 108638</strain>
    </source>
</reference>
<sequence length="506" mass="54665">MIPAVHPRGTNVGGLLRYLFGVGKREEHVRPRVVAAWDGAGPLTGLQPPAQAGGWHDVRALTELLEQPVRAGRNPPRKAVWHCSIRNHPTDRVLTDAQWAHIGGEVMASVGLAPHGDPDAVRWLAVRHNDDHIHLVATLVRQDRRTVWPWQDKRKAQAACRDLEERYGLYRVAPAGAGSRRWPSPAELNKAARLGANNSEARASNARSGSRSGRTVAPREVLRRQVREVAAIATDERDFFARLAHAGVLVRLRHSTRDPGQVTGYAVGLDGHTTAAGATVWYGGGRLAADLTLPQLRSRWTGTPAHPGGSTASRLAGTGMIPPQLSRHAAETVEEAAAAMRAAPSPGVAAAIAYAAADLLTATAWAWEGRTGGPLTDAAGWFDLAAHDLRGRVPARRVWQAGHLRAMARLIAVWGTLSRDQDITDALHLMYTLAAFAETLADLREAQADLRQARDRLYQARAARSAAGQLRDYRPPAGTPGRGTAGHAAPPIVPDLRSTDRRGRHR</sequence>
<feature type="region of interest" description="Disordered" evidence="2">
    <location>
        <begin position="467"/>
        <end position="506"/>
    </location>
</feature>
<feature type="compositionally biased region" description="Low complexity" evidence="2">
    <location>
        <begin position="195"/>
        <end position="214"/>
    </location>
</feature>
<evidence type="ECO:0000259" key="3">
    <source>
        <dbReference type="Pfam" id="PF03432"/>
    </source>
</evidence>
<comment type="caution">
    <text evidence="4">The sequence shown here is derived from an EMBL/GenBank/DDBJ whole genome shotgun (WGS) entry which is preliminary data.</text>
</comment>
<feature type="coiled-coil region" evidence="1">
    <location>
        <begin position="433"/>
        <end position="463"/>
    </location>
</feature>
<dbReference type="Pfam" id="PF03432">
    <property type="entry name" value="Relaxase"/>
    <property type="match status" value="1"/>
</dbReference>
<dbReference type="AlphaFoldDB" id="A0A6V8KMI7"/>
<evidence type="ECO:0000313" key="4">
    <source>
        <dbReference type="EMBL" id="GFJ86373.1"/>
    </source>
</evidence>
<reference evidence="4 5" key="1">
    <citation type="submission" date="2020-03" db="EMBL/GenBank/DDBJ databases">
        <title>Whole genome shotgun sequence of Phytohabitans rumicis NBRC 108638.</title>
        <authorList>
            <person name="Komaki H."/>
            <person name="Tamura T."/>
        </authorList>
    </citation>
    <scope>NUCLEOTIDE SEQUENCE [LARGE SCALE GENOMIC DNA]</scope>
    <source>
        <strain evidence="4 5">NBRC 108638</strain>
    </source>
</reference>
<name>A0A6V8KMI7_9ACTN</name>